<feature type="compositionally biased region" description="Acidic residues" evidence="1">
    <location>
        <begin position="41"/>
        <end position="60"/>
    </location>
</feature>
<accession>A0A9Q3DQB4</accession>
<evidence type="ECO:0000256" key="1">
    <source>
        <dbReference type="SAM" id="MobiDB-lite"/>
    </source>
</evidence>
<keyword evidence="3" id="KW-1185">Reference proteome</keyword>
<dbReference type="AlphaFoldDB" id="A0A9Q3DQB4"/>
<evidence type="ECO:0000313" key="2">
    <source>
        <dbReference type="EMBL" id="MBW0508516.1"/>
    </source>
</evidence>
<feature type="region of interest" description="Disordered" evidence="1">
    <location>
        <begin position="27"/>
        <end position="75"/>
    </location>
</feature>
<protein>
    <submittedName>
        <fullName evidence="2">Uncharacterized protein</fullName>
    </submittedName>
</protein>
<dbReference type="EMBL" id="AVOT02020370">
    <property type="protein sequence ID" value="MBW0508516.1"/>
    <property type="molecule type" value="Genomic_DNA"/>
</dbReference>
<name>A0A9Q3DQB4_9BASI</name>
<comment type="caution">
    <text evidence="2">The sequence shown here is derived from an EMBL/GenBank/DDBJ whole genome shotgun (WGS) entry which is preliminary data.</text>
</comment>
<reference evidence="2" key="1">
    <citation type="submission" date="2021-03" db="EMBL/GenBank/DDBJ databases">
        <title>Draft genome sequence of rust myrtle Austropuccinia psidii MF-1, a brazilian biotype.</title>
        <authorList>
            <person name="Quecine M.C."/>
            <person name="Pachon D.M.R."/>
            <person name="Bonatelli M.L."/>
            <person name="Correr F.H."/>
            <person name="Franceschini L.M."/>
            <person name="Leite T.F."/>
            <person name="Margarido G.R.A."/>
            <person name="Almeida C.A."/>
            <person name="Ferrarezi J.A."/>
            <person name="Labate C.A."/>
        </authorList>
    </citation>
    <scope>NUCLEOTIDE SEQUENCE</scope>
    <source>
        <strain evidence="2">MF-1</strain>
    </source>
</reference>
<sequence>MEGAGTSRRGGVRSRRSREFYGFLGCYSSISKGPRSRLGEAEDGEGEDSVGEEEYEETEVEAALSGAPEASEAQT</sequence>
<dbReference type="Proteomes" id="UP000765509">
    <property type="component" value="Unassembled WGS sequence"/>
</dbReference>
<evidence type="ECO:0000313" key="3">
    <source>
        <dbReference type="Proteomes" id="UP000765509"/>
    </source>
</evidence>
<gene>
    <name evidence="2" type="ORF">O181_048231</name>
</gene>
<organism evidence="2 3">
    <name type="scientific">Austropuccinia psidii MF-1</name>
    <dbReference type="NCBI Taxonomy" id="1389203"/>
    <lineage>
        <taxon>Eukaryota</taxon>
        <taxon>Fungi</taxon>
        <taxon>Dikarya</taxon>
        <taxon>Basidiomycota</taxon>
        <taxon>Pucciniomycotina</taxon>
        <taxon>Pucciniomycetes</taxon>
        <taxon>Pucciniales</taxon>
        <taxon>Sphaerophragmiaceae</taxon>
        <taxon>Austropuccinia</taxon>
    </lineage>
</organism>
<proteinExistence type="predicted"/>